<dbReference type="NCBIfam" id="NF004789">
    <property type="entry name" value="PRK06134.1"/>
    <property type="match status" value="1"/>
</dbReference>
<feature type="region of interest" description="Disordered" evidence="5">
    <location>
        <begin position="104"/>
        <end position="134"/>
    </location>
</feature>
<evidence type="ECO:0000313" key="9">
    <source>
        <dbReference type="Proteomes" id="UP000075902"/>
    </source>
</evidence>
<reference evidence="9" key="1">
    <citation type="submission" date="2014-01" db="EMBL/GenBank/DDBJ databases">
        <title>The Genome Sequence of Anopheles melas CM1001059_A (V2).</title>
        <authorList>
            <consortium name="The Broad Institute Genomics Platform"/>
            <person name="Neafsey D.E."/>
            <person name="Besansky N."/>
            <person name="Howell P."/>
            <person name="Walton C."/>
            <person name="Young S.K."/>
            <person name="Zeng Q."/>
            <person name="Gargeya S."/>
            <person name="Fitzgerald M."/>
            <person name="Haas B."/>
            <person name="Abouelleil A."/>
            <person name="Allen A.W."/>
            <person name="Alvarado L."/>
            <person name="Arachchi H.M."/>
            <person name="Berlin A.M."/>
            <person name="Chapman S.B."/>
            <person name="Gainer-Dewar J."/>
            <person name="Goldberg J."/>
            <person name="Griggs A."/>
            <person name="Gujja S."/>
            <person name="Hansen M."/>
            <person name="Howarth C."/>
            <person name="Imamovic A."/>
            <person name="Ireland A."/>
            <person name="Larimer J."/>
            <person name="McCowan C."/>
            <person name="Murphy C."/>
            <person name="Pearson M."/>
            <person name="Poon T.W."/>
            <person name="Priest M."/>
            <person name="Roberts A."/>
            <person name="Saif S."/>
            <person name="Shea T."/>
            <person name="Sisk P."/>
            <person name="Sykes S."/>
            <person name="Wortman J."/>
            <person name="Nusbaum C."/>
            <person name="Birren B."/>
        </authorList>
    </citation>
    <scope>NUCLEOTIDE SEQUENCE [LARGE SCALE GENOMIC DNA]</scope>
    <source>
        <strain evidence="9">CM1001059</strain>
    </source>
</reference>
<evidence type="ECO:0000256" key="3">
    <source>
        <dbReference type="ARBA" id="ARBA00022827"/>
    </source>
</evidence>
<feature type="transmembrane region" description="Helical" evidence="6">
    <location>
        <begin position="34"/>
        <end position="52"/>
    </location>
</feature>
<dbReference type="Proteomes" id="UP000075902">
    <property type="component" value="Unassembled WGS sequence"/>
</dbReference>
<keyword evidence="6" id="KW-0812">Transmembrane</keyword>
<dbReference type="AlphaFoldDB" id="A0A182TN72"/>
<keyword evidence="6" id="KW-1133">Transmembrane helix</keyword>
<keyword evidence="2" id="KW-0285">Flavoprotein</keyword>
<dbReference type="SUPFAM" id="SSF51905">
    <property type="entry name" value="FAD/NAD(P)-binding domain"/>
    <property type="match status" value="1"/>
</dbReference>
<dbReference type="GO" id="GO:0008202">
    <property type="term" value="P:steroid metabolic process"/>
    <property type="evidence" value="ECO:0007669"/>
    <property type="project" value="UniProtKB-ARBA"/>
</dbReference>
<keyword evidence="9" id="KW-1185">Reference proteome</keyword>
<dbReference type="STRING" id="34690.A0A182TN72"/>
<dbReference type="InterPro" id="IPR027477">
    <property type="entry name" value="Succ_DH/fumarate_Rdtase_cat_sf"/>
</dbReference>
<dbReference type="PANTHER" id="PTHR43400:SF10">
    <property type="entry name" value="3-OXOSTEROID 1-DEHYDROGENASE"/>
    <property type="match status" value="1"/>
</dbReference>
<dbReference type="GO" id="GO:0016491">
    <property type="term" value="F:oxidoreductase activity"/>
    <property type="evidence" value="ECO:0007669"/>
    <property type="project" value="UniProtKB-KW"/>
</dbReference>
<feature type="domain" description="FAD-dependent oxidoreductase 2 FAD-binding" evidence="7">
    <location>
        <begin position="185"/>
        <end position="723"/>
    </location>
</feature>
<evidence type="ECO:0000256" key="1">
    <source>
        <dbReference type="ARBA" id="ARBA00001974"/>
    </source>
</evidence>
<dbReference type="InterPro" id="IPR003953">
    <property type="entry name" value="FAD-dep_OxRdtase_2_FAD-bd"/>
</dbReference>
<dbReference type="InterPro" id="IPR036188">
    <property type="entry name" value="FAD/NAD-bd_sf"/>
</dbReference>
<dbReference type="Gene3D" id="3.50.50.60">
    <property type="entry name" value="FAD/NAD(P)-binding domain"/>
    <property type="match status" value="2"/>
</dbReference>
<keyword evidence="4" id="KW-0560">Oxidoreductase</keyword>
<sequence length="755" mass="80011">MNLIIVATSIGFGMIPIAAPTFYHQFPGWFETIFHSGISSAAIMAIVLNLVFNHFTAGTPDQPSVIAAGRERQLRYTDIACLNEGDYFQNGKLYDAAGNEVPLCEDDDHHPAPRSAGRSSKAAEPSRPSGLPGLLETPVHFRSLTAHCPPRLIGPSPGASIEYGTSFHIQEYPMPIPASPPLECDLLVIGSGAAGLAAAVTAAHHGKRVVLVEKDPVLGGATAWSGGWMWVPRNPLARRSGIDEAPAQARTYLRHVLGEHYRAELVDAFLDHGPEMVAFFEQHTALQFADGNGIPDMHGDAPGAATGGHQLIAAPYDGHAVLDLLPRLRTTMRETSFLGMPIMAGTDLAAFLNLTRSPRAFLHVARRVSRHLWHLARHGRALQLVNGVALVARLARSAEDQGVTLLTQAPARRLLLQAGRVSGAVIEQDGVEHSIRARAVLLATGGFAHDAERRRELVPHERNGQATLALPPPGCSGDGLRLGESAGGVVARDLRAPLAWAPVSEVPHGDGSTGHFPHIIERGKPGVIAVLPSGQRFVNEAHGYYDYVDALLRATPEGEPVVSWLVCDHRFLRRYGLGHVRPAPLPISAHLRSGYLKRGATPEALAAACGIDPAGLAATLAAYNRHARDGQDPAFGRGSTAFNRRSGDPGHPGPNPCVAPIEHGPFYAVKVLPGCFGSFAGLRTDGHARVLDAQGQPITGLYAAGTDMASVMGGHYPSGGINLGPAMTFGYIAGRHAAGLDAPARSPRAVTEPVG</sequence>
<accession>A0A182TN72</accession>
<keyword evidence="3" id="KW-0274">FAD</keyword>
<dbReference type="PANTHER" id="PTHR43400">
    <property type="entry name" value="FUMARATE REDUCTASE"/>
    <property type="match status" value="1"/>
</dbReference>
<dbReference type="PRINTS" id="PR00411">
    <property type="entry name" value="PNDRDTASEI"/>
</dbReference>
<dbReference type="EnsemblMetazoa" id="AMEC005368-RA">
    <property type="protein sequence ID" value="AMEC005368-PA"/>
    <property type="gene ID" value="AMEC005368"/>
</dbReference>
<name>A0A182TN72_9DIPT</name>
<reference evidence="8" key="2">
    <citation type="submission" date="2020-05" db="UniProtKB">
        <authorList>
            <consortium name="EnsemblMetazoa"/>
        </authorList>
    </citation>
    <scope>IDENTIFICATION</scope>
    <source>
        <strain evidence="8">CM1001059</strain>
    </source>
</reference>
<evidence type="ECO:0000256" key="6">
    <source>
        <dbReference type="SAM" id="Phobius"/>
    </source>
</evidence>
<comment type="cofactor">
    <cofactor evidence="1">
        <name>FAD</name>
        <dbReference type="ChEBI" id="CHEBI:57692"/>
    </cofactor>
</comment>
<evidence type="ECO:0000259" key="7">
    <source>
        <dbReference type="Pfam" id="PF00890"/>
    </source>
</evidence>
<dbReference type="Pfam" id="PF00890">
    <property type="entry name" value="FAD_binding_2"/>
    <property type="match status" value="1"/>
</dbReference>
<feature type="region of interest" description="Disordered" evidence="5">
    <location>
        <begin position="629"/>
        <end position="656"/>
    </location>
</feature>
<evidence type="ECO:0000313" key="8">
    <source>
        <dbReference type="EnsemblMetazoa" id="AMEC005368-PA"/>
    </source>
</evidence>
<proteinExistence type="predicted"/>
<evidence type="ECO:0000256" key="2">
    <source>
        <dbReference type="ARBA" id="ARBA00022630"/>
    </source>
</evidence>
<evidence type="ECO:0000256" key="5">
    <source>
        <dbReference type="SAM" id="MobiDB-lite"/>
    </source>
</evidence>
<protein>
    <recommendedName>
        <fullName evidence="7">FAD-dependent oxidoreductase 2 FAD-binding domain-containing protein</fullName>
    </recommendedName>
</protein>
<keyword evidence="6" id="KW-0472">Membrane</keyword>
<dbReference type="SUPFAM" id="SSF56425">
    <property type="entry name" value="Succinate dehydrogenase/fumarate reductase flavoprotein, catalytic domain"/>
    <property type="match status" value="1"/>
</dbReference>
<organism evidence="8 9">
    <name type="scientific">Anopheles melas</name>
    <dbReference type="NCBI Taxonomy" id="34690"/>
    <lineage>
        <taxon>Eukaryota</taxon>
        <taxon>Metazoa</taxon>
        <taxon>Ecdysozoa</taxon>
        <taxon>Arthropoda</taxon>
        <taxon>Hexapoda</taxon>
        <taxon>Insecta</taxon>
        <taxon>Pterygota</taxon>
        <taxon>Neoptera</taxon>
        <taxon>Endopterygota</taxon>
        <taxon>Diptera</taxon>
        <taxon>Nematocera</taxon>
        <taxon>Culicoidea</taxon>
        <taxon>Culicidae</taxon>
        <taxon>Anophelinae</taxon>
        <taxon>Anopheles</taxon>
    </lineage>
</organism>
<dbReference type="InterPro" id="IPR050315">
    <property type="entry name" value="FAD-oxidoreductase_2"/>
</dbReference>
<evidence type="ECO:0000256" key="4">
    <source>
        <dbReference type="ARBA" id="ARBA00023002"/>
    </source>
</evidence>
<dbReference type="VEuPathDB" id="VectorBase:AMEC005368"/>